<name>A0ABR1C277_NECAM</name>
<dbReference type="Gene3D" id="3.40.50.720">
    <property type="entry name" value="NAD(P)-binding Rossmann-like Domain"/>
    <property type="match status" value="2"/>
</dbReference>
<comment type="similarity">
    <text evidence="1">Belongs to the short-chain dehydrogenases/reductases (SDR) family.</text>
</comment>
<evidence type="ECO:0000313" key="3">
    <source>
        <dbReference type="Proteomes" id="UP001303046"/>
    </source>
</evidence>
<gene>
    <name evidence="2" type="primary">Necator_chrI.g3922</name>
    <name evidence="2" type="ORF">RB195_007793</name>
</gene>
<evidence type="ECO:0000313" key="2">
    <source>
        <dbReference type="EMBL" id="KAK6731550.1"/>
    </source>
</evidence>
<dbReference type="Pfam" id="PF13561">
    <property type="entry name" value="adh_short_C2"/>
    <property type="match status" value="1"/>
</dbReference>
<organism evidence="2 3">
    <name type="scientific">Necator americanus</name>
    <name type="common">Human hookworm</name>
    <dbReference type="NCBI Taxonomy" id="51031"/>
    <lineage>
        <taxon>Eukaryota</taxon>
        <taxon>Metazoa</taxon>
        <taxon>Ecdysozoa</taxon>
        <taxon>Nematoda</taxon>
        <taxon>Chromadorea</taxon>
        <taxon>Rhabditida</taxon>
        <taxon>Rhabditina</taxon>
        <taxon>Rhabditomorpha</taxon>
        <taxon>Strongyloidea</taxon>
        <taxon>Ancylostomatidae</taxon>
        <taxon>Bunostominae</taxon>
        <taxon>Necator</taxon>
    </lineage>
</organism>
<sequence length="174" mass="18351">MTSPVVLVTGVTSSLGKAIVRRLAFAGYRVAAADRCAGSVNEVTADNKKVGGDVTGFAVDVGDNSQRSELISRVTSELGSLDSLVVVPPDNDVRGDIMDTSTMQFNKVNGDGSGAFWDSTKLDEGMQQLQSMIPLGRYGRPSDAASLVQFLLSPKAKYITGENCVLNGGVSFRL</sequence>
<evidence type="ECO:0008006" key="4">
    <source>
        <dbReference type="Google" id="ProtNLM"/>
    </source>
</evidence>
<dbReference type="EMBL" id="JAVFWL010000001">
    <property type="protein sequence ID" value="KAK6731550.1"/>
    <property type="molecule type" value="Genomic_DNA"/>
</dbReference>
<dbReference type="SUPFAM" id="SSF51735">
    <property type="entry name" value="NAD(P)-binding Rossmann-fold domains"/>
    <property type="match status" value="1"/>
</dbReference>
<dbReference type="Pfam" id="PF00106">
    <property type="entry name" value="adh_short"/>
    <property type="match status" value="1"/>
</dbReference>
<reference evidence="2 3" key="1">
    <citation type="submission" date="2023-08" db="EMBL/GenBank/DDBJ databases">
        <title>A Necator americanus chromosomal reference genome.</title>
        <authorList>
            <person name="Ilik V."/>
            <person name="Petrzelkova K.J."/>
            <person name="Pardy F."/>
            <person name="Fuh T."/>
            <person name="Niatou-Singa F.S."/>
            <person name="Gouil Q."/>
            <person name="Baker L."/>
            <person name="Ritchie M.E."/>
            <person name="Jex A.R."/>
            <person name="Gazzola D."/>
            <person name="Li H."/>
            <person name="Toshio Fujiwara R."/>
            <person name="Zhan B."/>
            <person name="Aroian R.V."/>
            <person name="Pafco B."/>
            <person name="Schwarz E.M."/>
        </authorList>
    </citation>
    <scope>NUCLEOTIDE SEQUENCE [LARGE SCALE GENOMIC DNA]</scope>
    <source>
        <strain evidence="2 3">Aroian</strain>
        <tissue evidence="2">Whole animal</tissue>
    </source>
</reference>
<dbReference type="PRINTS" id="PR00081">
    <property type="entry name" value="GDHRDH"/>
</dbReference>
<dbReference type="InterPro" id="IPR036291">
    <property type="entry name" value="NAD(P)-bd_dom_sf"/>
</dbReference>
<dbReference type="InterPro" id="IPR002347">
    <property type="entry name" value="SDR_fam"/>
</dbReference>
<dbReference type="PANTHER" id="PTHR43943">
    <property type="entry name" value="DEHYDROGENASE/REDUCTASE (SDR FAMILY) MEMBER 4"/>
    <property type="match status" value="1"/>
</dbReference>
<protein>
    <recommendedName>
        <fullName evidence="4">Oxidoreductase, short chain dehydrogenase/reductase family protein</fullName>
    </recommendedName>
</protein>
<accession>A0ABR1C277</accession>
<dbReference type="Proteomes" id="UP001303046">
    <property type="component" value="Unassembled WGS sequence"/>
</dbReference>
<proteinExistence type="inferred from homology"/>
<dbReference type="PANTHER" id="PTHR43943:SF2">
    <property type="entry name" value="DEHYDROGENASE_REDUCTASE 4"/>
    <property type="match status" value="1"/>
</dbReference>
<keyword evidence="3" id="KW-1185">Reference proteome</keyword>
<comment type="caution">
    <text evidence="2">The sequence shown here is derived from an EMBL/GenBank/DDBJ whole genome shotgun (WGS) entry which is preliminary data.</text>
</comment>
<evidence type="ECO:0000256" key="1">
    <source>
        <dbReference type="ARBA" id="ARBA00006484"/>
    </source>
</evidence>